<dbReference type="PANTHER" id="PTHR30383">
    <property type="entry name" value="THIOESTERASE 1/PROTEASE 1/LYSOPHOSPHOLIPASE L1"/>
    <property type="match status" value="1"/>
</dbReference>
<gene>
    <name evidence="2" type="ORF">J15TS10_23250</name>
</gene>
<dbReference type="InterPro" id="IPR051532">
    <property type="entry name" value="Ester_Hydrolysis_Enzymes"/>
</dbReference>
<dbReference type="InterPro" id="IPR013830">
    <property type="entry name" value="SGNH_hydro"/>
</dbReference>
<dbReference type="InterPro" id="IPR036514">
    <property type="entry name" value="SGNH_hydro_sf"/>
</dbReference>
<organism evidence="2 3">
    <name type="scientific">Paenibacillus woosongensis</name>
    <dbReference type="NCBI Taxonomy" id="307580"/>
    <lineage>
        <taxon>Bacteria</taxon>
        <taxon>Bacillati</taxon>
        <taxon>Bacillota</taxon>
        <taxon>Bacilli</taxon>
        <taxon>Bacillales</taxon>
        <taxon>Paenibacillaceae</taxon>
        <taxon>Paenibacillus</taxon>
    </lineage>
</organism>
<accession>A0ABQ4MRE2</accession>
<proteinExistence type="predicted"/>
<dbReference type="PANTHER" id="PTHR30383:SF29">
    <property type="entry name" value="SGNH HYDROLASE-TYPE ESTERASE DOMAIN-CONTAINING PROTEIN"/>
    <property type="match status" value="1"/>
</dbReference>
<dbReference type="RefSeq" id="WP_213590932.1">
    <property type="nucleotide sequence ID" value="NZ_BOSM01000003.1"/>
</dbReference>
<dbReference type="SUPFAM" id="SSF52266">
    <property type="entry name" value="SGNH hydrolase"/>
    <property type="match status" value="1"/>
</dbReference>
<evidence type="ECO:0000259" key="1">
    <source>
        <dbReference type="Pfam" id="PF13472"/>
    </source>
</evidence>
<dbReference type="Gene3D" id="3.40.50.1110">
    <property type="entry name" value="SGNH hydrolase"/>
    <property type="match status" value="1"/>
</dbReference>
<dbReference type="EMBL" id="BOSM01000003">
    <property type="protein sequence ID" value="GIP58511.1"/>
    <property type="molecule type" value="Genomic_DNA"/>
</dbReference>
<protein>
    <submittedName>
        <fullName evidence="2">Lipase</fullName>
    </submittedName>
</protein>
<dbReference type="Pfam" id="PF13472">
    <property type="entry name" value="Lipase_GDSL_2"/>
    <property type="match status" value="1"/>
</dbReference>
<feature type="domain" description="SGNH hydrolase-type esterase" evidence="1">
    <location>
        <begin position="58"/>
        <end position="210"/>
    </location>
</feature>
<reference evidence="2 3" key="1">
    <citation type="submission" date="2021-03" db="EMBL/GenBank/DDBJ databases">
        <title>Antimicrobial resistance genes in bacteria isolated from Japanese honey, and their potential for conferring macrolide and lincosamide resistance in the American foulbrood pathogen Paenibacillus larvae.</title>
        <authorList>
            <person name="Okamoto M."/>
            <person name="Kumagai M."/>
            <person name="Kanamori H."/>
            <person name="Takamatsu D."/>
        </authorList>
    </citation>
    <scope>NUCLEOTIDE SEQUENCE [LARGE SCALE GENOMIC DNA]</scope>
    <source>
        <strain evidence="2 3">J15TS10</strain>
    </source>
</reference>
<evidence type="ECO:0000313" key="2">
    <source>
        <dbReference type="EMBL" id="GIP58511.1"/>
    </source>
</evidence>
<dbReference type="PROSITE" id="PS51257">
    <property type="entry name" value="PROKAR_LIPOPROTEIN"/>
    <property type="match status" value="1"/>
</dbReference>
<name>A0ABQ4MRE2_9BACL</name>
<evidence type="ECO:0000313" key="3">
    <source>
        <dbReference type="Proteomes" id="UP000681290"/>
    </source>
</evidence>
<dbReference type="Proteomes" id="UP000681290">
    <property type="component" value="Unassembled WGS sequence"/>
</dbReference>
<comment type="caution">
    <text evidence="2">The sequence shown here is derived from an EMBL/GenBank/DDBJ whole genome shotgun (WGS) entry which is preliminary data.</text>
</comment>
<keyword evidence="3" id="KW-1185">Reference proteome</keyword>
<sequence>MSKNKMIIMLIGIVTLLLAACGNQSGSRNPASLTLNEGDNPATSKQASYKKLFQRSLFLGDSITEGLSYHDVLNEENVLAGAGKTAQFALEDVEELVKRKPEYIFIQLGSDDILWPTDNPKEYSLSYYAQLIDEIAGKLPDAAITLLSVTPVTAEAESSEPRYLNIGEYNEGVKELAAEKQVGFFDLSPIVADHTELYDTDGIHFQAEYYPILLDFLKDKLGYGINTK</sequence>